<organism evidence="1 2">
    <name type="scientific">Aquipseudomonas campi</name>
    <dbReference type="NCBI Taxonomy" id="2731681"/>
    <lineage>
        <taxon>Bacteria</taxon>
        <taxon>Pseudomonadati</taxon>
        <taxon>Pseudomonadota</taxon>
        <taxon>Gammaproteobacteria</taxon>
        <taxon>Pseudomonadales</taxon>
        <taxon>Pseudomonadaceae</taxon>
        <taxon>Aquipseudomonas</taxon>
    </lineage>
</organism>
<protein>
    <submittedName>
        <fullName evidence="1">Uncharacterized protein</fullName>
    </submittedName>
</protein>
<dbReference type="AlphaFoldDB" id="A0A6M8FYT2"/>
<dbReference type="RefSeq" id="WP_173204076.1">
    <property type="nucleotide sequence ID" value="NZ_CP053697.2"/>
</dbReference>
<evidence type="ECO:0000313" key="2">
    <source>
        <dbReference type="Proteomes" id="UP000501379"/>
    </source>
</evidence>
<evidence type="ECO:0000313" key="1">
    <source>
        <dbReference type="EMBL" id="QKE62355.1"/>
    </source>
</evidence>
<keyword evidence="2" id="KW-1185">Reference proteome</keyword>
<reference evidence="1" key="1">
    <citation type="submission" date="2020-07" db="EMBL/GenBank/DDBJ databases">
        <title>Nitrate ammonifying Pseudomonas campi sp. nov. isolated from German agricultural grassland.</title>
        <authorList>
            <person name="Timsy T."/>
            <person name="Ulrich A."/>
            <person name="Spanner T."/>
            <person name="Foesel B."/>
            <person name="Kolb S."/>
            <person name="Horn M.A."/>
            <person name="Behrendt U."/>
        </authorList>
    </citation>
    <scope>NUCLEOTIDE SEQUENCE</scope>
    <source>
        <strain evidence="1">S1-A32-2</strain>
    </source>
</reference>
<sequence length="571" mass="63926">MEMFVTVLFIIIVVVVVITLSGRNPADPRLEVQDSPARITLDEAKQINRIACLRYIHPELARTLASNLQGDAWQIAQSGLCTTLLDDGQQDAALQLLSRFDAHHRGVALHNMLNHLIEAGDERQALELLAKSGDDLPQKPLLKIPLLRTAGRLDEARAELAELDECKGGSDALQLPRLARQQRAFEQREAATQMLDLAWQLIQAEAATQQYLGLEDLLKELVELGEYGRLQAIAEQLPVQQRPTAIAELIRAGLFAQALALLQDLPQYESNVLYEQMFGAMLERAQLVQADELLATLDGTLHTTLLTQLAQWHITRGTFNTAAGALQAQARNLQERIDLYLSLWKLQATERPALAATLLDQAEHWVSELAADEQDELRFFVLNARLSTQSRLPERQRTSYEIRRGLEEMERLLPRMDSYSRIANLGLLARLLQKLGRDEDTMARLAQARELLRHSGPQDELEDFDKALLLEDMAKTYLQLQRLDLALAARNEIPKEAMFDEHEWIAALIEHGHLQLAIEGLSLTTLLVLAQPLAALTTKIAELAEQGQALRSQLLARLSGDAFWEPSGTTA</sequence>
<dbReference type="Proteomes" id="UP000501379">
    <property type="component" value="Chromosome"/>
</dbReference>
<dbReference type="KEGG" id="pcam:HNE05_02950"/>
<dbReference type="EMBL" id="CP053697">
    <property type="protein sequence ID" value="QKE62355.1"/>
    <property type="molecule type" value="Genomic_DNA"/>
</dbReference>
<accession>A0A6M8FYT2</accession>
<name>A0A6M8FYT2_9GAMM</name>
<gene>
    <name evidence="1" type="ORF">HNE05_02950</name>
</gene>
<proteinExistence type="predicted"/>